<accession>A0ABP8HN11</accession>
<dbReference type="SMART" id="SM00448">
    <property type="entry name" value="REC"/>
    <property type="match status" value="1"/>
</dbReference>
<dbReference type="InterPro" id="IPR035965">
    <property type="entry name" value="PAS-like_dom_sf"/>
</dbReference>
<dbReference type="Proteomes" id="UP001501725">
    <property type="component" value="Unassembled WGS sequence"/>
</dbReference>
<dbReference type="Gene3D" id="3.40.50.2300">
    <property type="match status" value="1"/>
</dbReference>
<dbReference type="InterPro" id="IPR004358">
    <property type="entry name" value="Sig_transdc_His_kin-like_C"/>
</dbReference>
<dbReference type="SMART" id="SM00086">
    <property type="entry name" value="PAC"/>
    <property type="match status" value="1"/>
</dbReference>
<evidence type="ECO:0000256" key="5">
    <source>
        <dbReference type="ARBA" id="ARBA00022777"/>
    </source>
</evidence>
<dbReference type="SMART" id="SM00388">
    <property type="entry name" value="HisKA"/>
    <property type="match status" value="1"/>
</dbReference>
<dbReference type="RefSeq" id="WP_345257709.1">
    <property type="nucleotide sequence ID" value="NZ_BAABGY010000016.1"/>
</dbReference>
<dbReference type="SUPFAM" id="SSF55874">
    <property type="entry name" value="ATPase domain of HSP90 chaperone/DNA topoisomerase II/histidine kinase"/>
    <property type="match status" value="1"/>
</dbReference>
<evidence type="ECO:0000256" key="2">
    <source>
        <dbReference type="ARBA" id="ARBA00012438"/>
    </source>
</evidence>
<dbReference type="InterPro" id="IPR003594">
    <property type="entry name" value="HATPase_dom"/>
</dbReference>
<evidence type="ECO:0000256" key="3">
    <source>
        <dbReference type="ARBA" id="ARBA00022553"/>
    </source>
</evidence>
<dbReference type="Pfam" id="PF00512">
    <property type="entry name" value="HisKA"/>
    <property type="match status" value="1"/>
</dbReference>
<dbReference type="Pfam" id="PF00072">
    <property type="entry name" value="Response_reg"/>
    <property type="match status" value="1"/>
</dbReference>
<proteinExistence type="predicted"/>
<keyword evidence="4" id="KW-0808">Transferase</keyword>
<evidence type="ECO:0000259" key="9">
    <source>
        <dbReference type="PROSITE" id="PS50110"/>
    </source>
</evidence>
<dbReference type="Pfam" id="PF02518">
    <property type="entry name" value="HATPase_c"/>
    <property type="match status" value="1"/>
</dbReference>
<dbReference type="SUPFAM" id="SSF47384">
    <property type="entry name" value="Homodimeric domain of signal transducing histidine kinase"/>
    <property type="match status" value="1"/>
</dbReference>
<dbReference type="EC" id="2.7.13.3" evidence="2"/>
<feature type="modified residue" description="4-aspartylphosphate" evidence="6">
    <location>
        <position position="50"/>
    </location>
</feature>
<dbReference type="Gene3D" id="3.30.450.20">
    <property type="entry name" value="PAS domain"/>
    <property type="match status" value="1"/>
</dbReference>
<dbReference type="SMART" id="SM00387">
    <property type="entry name" value="HATPase_c"/>
    <property type="match status" value="1"/>
</dbReference>
<dbReference type="InterPro" id="IPR001610">
    <property type="entry name" value="PAC"/>
</dbReference>
<dbReference type="InterPro" id="IPR036890">
    <property type="entry name" value="HATPase_C_sf"/>
</dbReference>
<keyword evidence="5" id="KW-0418">Kinase</keyword>
<evidence type="ECO:0000256" key="1">
    <source>
        <dbReference type="ARBA" id="ARBA00000085"/>
    </source>
</evidence>
<feature type="coiled-coil region" evidence="7">
    <location>
        <begin position="242"/>
        <end position="269"/>
    </location>
</feature>
<evidence type="ECO:0000256" key="7">
    <source>
        <dbReference type="SAM" id="Coils"/>
    </source>
</evidence>
<dbReference type="InterPro" id="IPR011006">
    <property type="entry name" value="CheY-like_superfamily"/>
</dbReference>
<dbReference type="InterPro" id="IPR001789">
    <property type="entry name" value="Sig_transdc_resp-reg_receiver"/>
</dbReference>
<dbReference type="EMBL" id="BAABGY010000016">
    <property type="protein sequence ID" value="GAA4341641.1"/>
    <property type="molecule type" value="Genomic_DNA"/>
</dbReference>
<dbReference type="InterPro" id="IPR000700">
    <property type="entry name" value="PAS-assoc_C"/>
</dbReference>
<keyword evidence="3 6" id="KW-0597">Phosphoprotein</keyword>
<evidence type="ECO:0000313" key="12">
    <source>
        <dbReference type="Proteomes" id="UP001501725"/>
    </source>
</evidence>
<evidence type="ECO:0000259" key="10">
    <source>
        <dbReference type="PROSITE" id="PS50113"/>
    </source>
</evidence>
<sequence>MILIVDDKPENLFSLQQVLQGNRFDTDTAQSGEEALRKALKNDYALIILDVQMPGMDGFEVAEAITGLNKTRDIPIIFLSAVNTHKRFVTKGFESGAVDYLTKPVDPDILILKVRNLVQLYEKTHALKEAERELKARVSELQSTLESLPGIAFAANAGGGLERTNQHWLEYAEGPDTFPETVPGSPPLEAVWQEAVRQGGRIEEEVCLRRLADGTYRYHLLRAMPVFVQERLVRWVGTLTDIHEQKQLNELLERRVAERTRELLETNRELEIINHDLQQFASVASHDLREPLRKIQLFGNMIYDAGVLQGKWAGHLEKMIRSSARMSTLIQDLLSVTRLSENERFEAVDLTVLVRDVLSDLELVIREKGAAFHLDPLPVLEVVPAQFRQVFQNIIGNALKFSQPGTPPVVSIASAFTATPDPDADPATDGPFCRITITDNGIGFDEKYVGKIFTLFQRLHAREEYEGTGIGLAIVKKIVEKHNGFIFARSRPGEGARFILLLPVRQPALRHPVKDTAPSTLNGTLS</sequence>
<evidence type="ECO:0000256" key="6">
    <source>
        <dbReference type="PROSITE-ProRule" id="PRU00169"/>
    </source>
</evidence>
<reference evidence="12" key="1">
    <citation type="journal article" date="2019" name="Int. J. Syst. Evol. Microbiol.">
        <title>The Global Catalogue of Microorganisms (GCM) 10K type strain sequencing project: providing services to taxonomists for standard genome sequencing and annotation.</title>
        <authorList>
            <consortium name="The Broad Institute Genomics Platform"/>
            <consortium name="The Broad Institute Genome Sequencing Center for Infectious Disease"/>
            <person name="Wu L."/>
            <person name="Ma J."/>
        </authorList>
    </citation>
    <scope>NUCLEOTIDE SEQUENCE [LARGE SCALE GENOMIC DNA]</scope>
    <source>
        <strain evidence="12">JCM 17919</strain>
    </source>
</reference>
<comment type="catalytic activity">
    <reaction evidence="1">
        <text>ATP + protein L-histidine = ADP + protein N-phospho-L-histidine.</text>
        <dbReference type="EC" id="2.7.13.3"/>
    </reaction>
</comment>
<dbReference type="PANTHER" id="PTHR42878">
    <property type="entry name" value="TWO-COMPONENT HISTIDINE KINASE"/>
    <property type="match status" value="1"/>
</dbReference>
<comment type="caution">
    <text evidence="11">The sequence shown here is derived from an EMBL/GenBank/DDBJ whole genome shotgun (WGS) entry which is preliminary data.</text>
</comment>
<feature type="domain" description="Response regulatory" evidence="9">
    <location>
        <begin position="1"/>
        <end position="118"/>
    </location>
</feature>
<dbReference type="PROSITE" id="PS50109">
    <property type="entry name" value="HIS_KIN"/>
    <property type="match status" value="1"/>
</dbReference>
<dbReference type="InterPro" id="IPR036097">
    <property type="entry name" value="HisK_dim/P_sf"/>
</dbReference>
<dbReference type="CDD" id="cd00082">
    <property type="entry name" value="HisKA"/>
    <property type="match status" value="1"/>
</dbReference>
<dbReference type="InterPro" id="IPR003661">
    <property type="entry name" value="HisK_dim/P_dom"/>
</dbReference>
<dbReference type="Gene3D" id="3.30.565.10">
    <property type="entry name" value="Histidine kinase-like ATPase, C-terminal domain"/>
    <property type="match status" value="1"/>
</dbReference>
<evidence type="ECO:0000313" key="11">
    <source>
        <dbReference type="EMBL" id="GAA4341641.1"/>
    </source>
</evidence>
<dbReference type="PROSITE" id="PS50110">
    <property type="entry name" value="RESPONSE_REGULATORY"/>
    <property type="match status" value="1"/>
</dbReference>
<dbReference type="PANTHER" id="PTHR42878:SF15">
    <property type="entry name" value="BACTERIOPHYTOCHROME"/>
    <property type="match status" value="1"/>
</dbReference>
<evidence type="ECO:0000256" key="4">
    <source>
        <dbReference type="ARBA" id="ARBA00022679"/>
    </source>
</evidence>
<feature type="domain" description="Histidine kinase" evidence="8">
    <location>
        <begin position="283"/>
        <end position="506"/>
    </location>
</feature>
<dbReference type="InterPro" id="IPR050351">
    <property type="entry name" value="BphY/WalK/GraS-like"/>
</dbReference>
<gene>
    <name evidence="11" type="ORF">GCM10023184_40260</name>
</gene>
<dbReference type="Gene3D" id="1.10.287.130">
    <property type="match status" value="1"/>
</dbReference>
<dbReference type="PRINTS" id="PR00344">
    <property type="entry name" value="BCTRLSENSOR"/>
</dbReference>
<organism evidence="11 12">
    <name type="scientific">Flaviaesturariibacter amylovorans</name>
    <dbReference type="NCBI Taxonomy" id="1084520"/>
    <lineage>
        <taxon>Bacteria</taxon>
        <taxon>Pseudomonadati</taxon>
        <taxon>Bacteroidota</taxon>
        <taxon>Chitinophagia</taxon>
        <taxon>Chitinophagales</taxon>
        <taxon>Chitinophagaceae</taxon>
        <taxon>Flaviaestuariibacter</taxon>
    </lineage>
</organism>
<feature type="domain" description="PAC" evidence="10">
    <location>
        <begin position="202"/>
        <end position="254"/>
    </location>
</feature>
<evidence type="ECO:0000259" key="8">
    <source>
        <dbReference type="PROSITE" id="PS50109"/>
    </source>
</evidence>
<dbReference type="InterPro" id="IPR005467">
    <property type="entry name" value="His_kinase_dom"/>
</dbReference>
<name>A0ABP8HN11_9BACT</name>
<dbReference type="PROSITE" id="PS50113">
    <property type="entry name" value="PAC"/>
    <property type="match status" value="1"/>
</dbReference>
<dbReference type="SUPFAM" id="SSF52172">
    <property type="entry name" value="CheY-like"/>
    <property type="match status" value="1"/>
</dbReference>
<dbReference type="SUPFAM" id="SSF55785">
    <property type="entry name" value="PYP-like sensor domain (PAS domain)"/>
    <property type="match status" value="1"/>
</dbReference>
<keyword evidence="12" id="KW-1185">Reference proteome</keyword>
<keyword evidence="7" id="KW-0175">Coiled coil</keyword>
<protein>
    <recommendedName>
        <fullName evidence="2">histidine kinase</fullName>
        <ecNumber evidence="2">2.7.13.3</ecNumber>
    </recommendedName>
</protein>